<evidence type="ECO:0000313" key="3">
    <source>
        <dbReference type="EMBL" id="KAG0581201.1"/>
    </source>
</evidence>
<evidence type="ECO:0000256" key="2">
    <source>
        <dbReference type="SAM" id="Phobius"/>
    </source>
</evidence>
<comment type="caution">
    <text evidence="3">The sequence shown here is derived from an EMBL/GenBank/DDBJ whole genome shotgun (WGS) entry which is preliminary data.</text>
</comment>
<proteinExistence type="predicted"/>
<organism evidence="3 4">
    <name type="scientific">Ceratodon purpureus</name>
    <name type="common">Fire moss</name>
    <name type="synonym">Dicranum purpureum</name>
    <dbReference type="NCBI Taxonomy" id="3225"/>
    <lineage>
        <taxon>Eukaryota</taxon>
        <taxon>Viridiplantae</taxon>
        <taxon>Streptophyta</taxon>
        <taxon>Embryophyta</taxon>
        <taxon>Bryophyta</taxon>
        <taxon>Bryophytina</taxon>
        <taxon>Bryopsida</taxon>
        <taxon>Dicranidae</taxon>
        <taxon>Pseudoditrichales</taxon>
        <taxon>Ditrichaceae</taxon>
        <taxon>Ceratodon</taxon>
    </lineage>
</organism>
<feature type="compositionally biased region" description="Gly residues" evidence="1">
    <location>
        <begin position="130"/>
        <end position="155"/>
    </location>
</feature>
<keyword evidence="2" id="KW-0472">Membrane</keyword>
<feature type="region of interest" description="Disordered" evidence="1">
    <location>
        <begin position="44"/>
        <end position="83"/>
    </location>
</feature>
<keyword evidence="4" id="KW-1185">Reference proteome</keyword>
<keyword evidence="2" id="KW-0812">Transmembrane</keyword>
<keyword evidence="2" id="KW-1133">Transmembrane helix</keyword>
<reference evidence="3" key="1">
    <citation type="submission" date="2020-06" db="EMBL/GenBank/DDBJ databases">
        <title>WGS assembly of Ceratodon purpureus strain R40.</title>
        <authorList>
            <person name="Carey S.B."/>
            <person name="Jenkins J."/>
            <person name="Shu S."/>
            <person name="Lovell J.T."/>
            <person name="Sreedasyam A."/>
            <person name="Maumus F."/>
            <person name="Tiley G.P."/>
            <person name="Fernandez-Pozo N."/>
            <person name="Barry K."/>
            <person name="Chen C."/>
            <person name="Wang M."/>
            <person name="Lipzen A."/>
            <person name="Daum C."/>
            <person name="Saski C.A."/>
            <person name="Payton A.C."/>
            <person name="Mcbreen J.C."/>
            <person name="Conrad R.E."/>
            <person name="Kollar L.M."/>
            <person name="Olsson S."/>
            <person name="Huttunen S."/>
            <person name="Landis J.B."/>
            <person name="Wickett N.J."/>
            <person name="Johnson M.G."/>
            <person name="Rensing S.A."/>
            <person name="Grimwood J."/>
            <person name="Schmutz J."/>
            <person name="Mcdaniel S.F."/>
        </authorList>
    </citation>
    <scope>NUCLEOTIDE SEQUENCE</scope>
    <source>
        <strain evidence="3">R40</strain>
    </source>
</reference>
<evidence type="ECO:0000313" key="4">
    <source>
        <dbReference type="Proteomes" id="UP000822688"/>
    </source>
</evidence>
<evidence type="ECO:0000256" key="1">
    <source>
        <dbReference type="SAM" id="MobiDB-lite"/>
    </source>
</evidence>
<dbReference type="Proteomes" id="UP000822688">
    <property type="component" value="Chromosome 4"/>
</dbReference>
<accession>A0A8T0IE91</accession>
<name>A0A8T0IE91_CERPU</name>
<feature type="transmembrane region" description="Helical" evidence="2">
    <location>
        <begin position="94"/>
        <end position="112"/>
    </location>
</feature>
<protein>
    <submittedName>
        <fullName evidence="3">Uncharacterized protein</fullName>
    </submittedName>
</protein>
<feature type="compositionally biased region" description="Basic and acidic residues" evidence="1">
    <location>
        <begin position="59"/>
        <end position="83"/>
    </location>
</feature>
<gene>
    <name evidence="3" type="ORF">KC19_4G232000</name>
</gene>
<dbReference type="AlphaFoldDB" id="A0A8T0IE91"/>
<feature type="region of interest" description="Disordered" evidence="1">
    <location>
        <begin position="130"/>
        <end position="160"/>
    </location>
</feature>
<dbReference type="EMBL" id="CM026424">
    <property type="protein sequence ID" value="KAG0581201.1"/>
    <property type="molecule type" value="Genomic_DNA"/>
</dbReference>
<sequence length="184" mass="20027">MAPKKDIKCPPRYGGKKKIISKYPDALGSQPKVKSNFSDAVKESLAGKKKGSGENSGESDPRSPRKEGDLKEGCDPNSEESKCAQAKKERMKKIAIGSALGLLFLLLFWWLFKNSIYRFMGWPIDGDGSNGSGGSDGSEDGFGPGGFGSNGVGGSKGKKKSQVCWFNLPCQYDYEDDEWKKPKK</sequence>